<reference evidence="4 5" key="1">
    <citation type="submission" date="2019-07" db="EMBL/GenBank/DDBJ databases">
        <title>Whole genome shotgun sequence of Terrabacter aerolatus NBRC 106305.</title>
        <authorList>
            <person name="Hosoyama A."/>
            <person name="Uohara A."/>
            <person name="Ohji S."/>
            <person name="Ichikawa N."/>
        </authorList>
    </citation>
    <scope>NUCLEOTIDE SEQUENCE [LARGE SCALE GENOMIC DNA]</scope>
    <source>
        <strain evidence="4 5">NBRC 106305</strain>
    </source>
</reference>
<dbReference type="GO" id="GO:0003885">
    <property type="term" value="F:D-arabinono-1,4-lactone oxidase activity"/>
    <property type="evidence" value="ECO:0007669"/>
    <property type="project" value="InterPro"/>
</dbReference>
<dbReference type="Gene3D" id="1.10.45.10">
    <property type="entry name" value="Vanillyl-alcohol Oxidase, Chain A, domain 4"/>
    <property type="match status" value="1"/>
</dbReference>
<dbReference type="AlphaFoldDB" id="A0A512D4M5"/>
<dbReference type="InterPro" id="IPR006094">
    <property type="entry name" value="Oxid_FAD_bind_N"/>
</dbReference>
<dbReference type="GO" id="GO:0071949">
    <property type="term" value="F:FAD binding"/>
    <property type="evidence" value="ECO:0007669"/>
    <property type="project" value="InterPro"/>
</dbReference>
<keyword evidence="5" id="KW-1185">Reference proteome</keyword>
<dbReference type="OrthoDB" id="143770at2"/>
<keyword evidence="1" id="KW-0560">Oxidoreductase</keyword>
<dbReference type="InterPro" id="IPR007173">
    <property type="entry name" value="ALO_C"/>
</dbReference>
<dbReference type="Gene3D" id="3.30.465.10">
    <property type="match status" value="1"/>
</dbReference>
<sequence>MRLARGDGAEGADAGDSPAAPVVQELTGWGRTAPTVAHVAAPSTVTDVSRFVAESGSRGVIVRGLGRSYGDAAQNAGGLVLRLGAFDEIGPVDPETGLVTCGAGVSLDRLLREVLPRGWFVPVTPGTRQVSLGGAVAADVHGKNHHRDGSLSAHVAALTLVDGRGVVRRLTPSDDLFWSVPGGMGLTGVVLEVTLRLIRVESSLMQVDTTRTGSLDETMAVLAESDRTSRYTVAWVDCLARGSARGRGVVTAGDHATSEQAGEHAGGQTRGSLSRALGRRPLPAPPWAPSGALNLVTVGLFNEAYHRRAPRATRRSLEGVGTFFHPLDVVDGWNRIYGSRGFVQHQFAVEDPECVRRVVGRLSDRRAPTFLCVLKRLGPAGRGPLSFPSPGWTLAVDLPVSDSLGDLLDELDADVLASGGRVYLAKDSRLRPESVALMYPRLDEWRSLRDELDPEHVFQSDLSRRLNL</sequence>
<dbReference type="InterPro" id="IPR036318">
    <property type="entry name" value="FAD-bd_PCMH-like_sf"/>
</dbReference>
<gene>
    <name evidence="4" type="ORF">TAE01_32260</name>
</gene>
<dbReference type="Pfam" id="PF01565">
    <property type="entry name" value="FAD_binding_4"/>
    <property type="match status" value="1"/>
</dbReference>
<dbReference type="InterPro" id="IPR016169">
    <property type="entry name" value="FAD-bd_PCMH_sub2"/>
</dbReference>
<dbReference type="Proteomes" id="UP000321534">
    <property type="component" value="Unassembled WGS sequence"/>
</dbReference>
<dbReference type="PANTHER" id="PTHR43762">
    <property type="entry name" value="L-GULONOLACTONE OXIDASE"/>
    <property type="match status" value="1"/>
</dbReference>
<feature type="region of interest" description="Disordered" evidence="2">
    <location>
        <begin position="250"/>
        <end position="273"/>
    </location>
</feature>
<dbReference type="InterPro" id="IPR010031">
    <property type="entry name" value="FAD_lactone_oxidase-like"/>
</dbReference>
<evidence type="ECO:0000259" key="3">
    <source>
        <dbReference type="PROSITE" id="PS51387"/>
    </source>
</evidence>
<dbReference type="GO" id="GO:0016020">
    <property type="term" value="C:membrane"/>
    <property type="evidence" value="ECO:0007669"/>
    <property type="project" value="InterPro"/>
</dbReference>
<proteinExistence type="predicted"/>
<evidence type="ECO:0000313" key="5">
    <source>
        <dbReference type="Proteomes" id="UP000321534"/>
    </source>
</evidence>
<dbReference type="PANTHER" id="PTHR43762:SF1">
    <property type="entry name" value="D-ARABINONO-1,4-LACTONE OXIDASE"/>
    <property type="match status" value="1"/>
</dbReference>
<dbReference type="EMBL" id="BJYX01000019">
    <property type="protein sequence ID" value="GEO31416.1"/>
    <property type="molecule type" value="Genomic_DNA"/>
</dbReference>
<dbReference type="InterPro" id="IPR016166">
    <property type="entry name" value="FAD-bd_PCMH"/>
</dbReference>
<dbReference type="InterPro" id="IPR016171">
    <property type="entry name" value="Vanillyl_alc_oxidase_C-sub2"/>
</dbReference>
<feature type="region of interest" description="Disordered" evidence="2">
    <location>
        <begin position="1"/>
        <end position="20"/>
    </location>
</feature>
<dbReference type="SUPFAM" id="SSF56176">
    <property type="entry name" value="FAD-binding/transporter-associated domain-like"/>
    <property type="match status" value="1"/>
</dbReference>
<comment type="caution">
    <text evidence="4">The sequence shown here is derived from an EMBL/GenBank/DDBJ whole genome shotgun (WGS) entry which is preliminary data.</text>
</comment>
<organism evidence="4 5">
    <name type="scientific">Terrabacter aerolatus</name>
    <dbReference type="NCBI Taxonomy" id="422442"/>
    <lineage>
        <taxon>Bacteria</taxon>
        <taxon>Bacillati</taxon>
        <taxon>Actinomycetota</taxon>
        <taxon>Actinomycetes</taxon>
        <taxon>Micrococcales</taxon>
        <taxon>Intrasporangiaceae</taxon>
        <taxon>Terrabacter</taxon>
    </lineage>
</organism>
<name>A0A512D4M5_9MICO</name>
<accession>A0A512D4M5</accession>
<feature type="domain" description="FAD-binding PCMH-type" evidence="3">
    <location>
        <begin position="32"/>
        <end position="200"/>
    </location>
</feature>
<protein>
    <submittedName>
        <fullName evidence="4">Oxidoreductase</fullName>
    </submittedName>
</protein>
<evidence type="ECO:0000256" key="2">
    <source>
        <dbReference type="SAM" id="MobiDB-lite"/>
    </source>
</evidence>
<evidence type="ECO:0000313" key="4">
    <source>
        <dbReference type="EMBL" id="GEO31416.1"/>
    </source>
</evidence>
<evidence type="ECO:0000256" key="1">
    <source>
        <dbReference type="ARBA" id="ARBA00023002"/>
    </source>
</evidence>
<dbReference type="Pfam" id="PF04030">
    <property type="entry name" value="ALO"/>
    <property type="match status" value="1"/>
</dbReference>
<dbReference type="PROSITE" id="PS51387">
    <property type="entry name" value="FAD_PCMH"/>
    <property type="match status" value="1"/>
</dbReference>
<feature type="compositionally biased region" description="Low complexity" evidence="2">
    <location>
        <begin position="11"/>
        <end position="20"/>
    </location>
</feature>